<comment type="caution">
    <text evidence="1">The sequence shown here is derived from an EMBL/GenBank/DDBJ whole genome shotgun (WGS) entry which is preliminary data.</text>
</comment>
<accession>A0A0F9EVR8</accession>
<evidence type="ECO:0000313" key="1">
    <source>
        <dbReference type="EMBL" id="KKL70296.1"/>
    </source>
</evidence>
<reference evidence="1" key="1">
    <citation type="journal article" date="2015" name="Nature">
        <title>Complex archaea that bridge the gap between prokaryotes and eukaryotes.</title>
        <authorList>
            <person name="Spang A."/>
            <person name="Saw J.H."/>
            <person name="Jorgensen S.L."/>
            <person name="Zaremba-Niedzwiedzka K."/>
            <person name="Martijn J."/>
            <person name="Lind A.E."/>
            <person name="van Eijk R."/>
            <person name="Schleper C."/>
            <person name="Guy L."/>
            <person name="Ettema T.J."/>
        </authorList>
    </citation>
    <scope>NUCLEOTIDE SEQUENCE</scope>
</reference>
<proteinExistence type="predicted"/>
<protein>
    <submittedName>
        <fullName evidence="1">Uncharacterized protein</fullName>
    </submittedName>
</protein>
<dbReference type="AlphaFoldDB" id="A0A0F9EVR8"/>
<sequence>MVICPYCRKQIERVVVEYLTVGFKDDLGTADVGKARIVSCPECNTILGPLGGIGYLEG</sequence>
<dbReference type="EMBL" id="LAZR01025940">
    <property type="protein sequence ID" value="KKL70296.1"/>
    <property type="molecule type" value="Genomic_DNA"/>
</dbReference>
<organism evidence="1">
    <name type="scientific">marine sediment metagenome</name>
    <dbReference type="NCBI Taxonomy" id="412755"/>
    <lineage>
        <taxon>unclassified sequences</taxon>
        <taxon>metagenomes</taxon>
        <taxon>ecological metagenomes</taxon>
    </lineage>
</organism>
<gene>
    <name evidence="1" type="ORF">LCGC14_2106330</name>
</gene>
<name>A0A0F9EVR8_9ZZZZ</name>